<accession>A0A512ATQ3</accession>
<keyword evidence="1" id="KW-0677">Repeat</keyword>
<comment type="caution">
    <text evidence="5">The sequence shown here is derived from an EMBL/GenBank/DDBJ whole genome shotgun (WGS) entry which is preliminary data.</text>
</comment>
<evidence type="ECO:0000313" key="5">
    <source>
        <dbReference type="EMBL" id="GEO02967.1"/>
    </source>
</evidence>
<feature type="region of interest" description="Disordered" evidence="4">
    <location>
        <begin position="30"/>
        <end position="55"/>
    </location>
</feature>
<dbReference type="Gene3D" id="1.25.40.10">
    <property type="entry name" value="Tetratricopeptide repeat domain"/>
    <property type="match status" value="1"/>
</dbReference>
<dbReference type="PROSITE" id="PS50005">
    <property type="entry name" value="TPR"/>
    <property type="match status" value="1"/>
</dbReference>
<dbReference type="EMBL" id="BJYS01000003">
    <property type="protein sequence ID" value="GEO02967.1"/>
    <property type="molecule type" value="Genomic_DNA"/>
</dbReference>
<feature type="repeat" description="TPR" evidence="3">
    <location>
        <begin position="197"/>
        <end position="230"/>
    </location>
</feature>
<keyword evidence="6" id="KW-1185">Reference proteome</keyword>
<gene>
    <name evidence="5" type="ORF">AAE02nite_06310</name>
</gene>
<dbReference type="PANTHER" id="PTHR44186">
    <property type="match status" value="1"/>
</dbReference>
<dbReference type="Pfam" id="PF13181">
    <property type="entry name" value="TPR_8"/>
    <property type="match status" value="1"/>
</dbReference>
<dbReference type="Proteomes" id="UP000321532">
    <property type="component" value="Unassembled WGS sequence"/>
</dbReference>
<dbReference type="AlphaFoldDB" id="A0A512ATQ3"/>
<evidence type="ECO:0000256" key="2">
    <source>
        <dbReference type="ARBA" id="ARBA00022803"/>
    </source>
</evidence>
<dbReference type="PANTHER" id="PTHR44186:SF1">
    <property type="entry name" value="BARDET-BIEDL SYNDROME 4 PROTEIN"/>
    <property type="match status" value="1"/>
</dbReference>
<dbReference type="Pfam" id="PF14559">
    <property type="entry name" value="TPR_19"/>
    <property type="match status" value="1"/>
</dbReference>
<evidence type="ECO:0000313" key="6">
    <source>
        <dbReference type="Proteomes" id="UP000321532"/>
    </source>
</evidence>
<dbReference type="InterPro" id="IPR011990">
    <property type="entry name" value="TPR-like_helical_dom_sf"/>
</dbReference>
<dbReference type="InterPro" id="IPR019734">
    <property type="entry name" value="TPR_rpt"/>
</dbReference>
<protein>
    <submittedName>
        <fullName evidence="5">Uncharacterized protein</fullName>
    </submittedName>
</protein>
<evidence type="ECO:0000256" key="4">
    <source>
        <dbReference type="SAM" id="MobiDB-lite"/>
    </source>
</evidence>
<keyword evidence="2 3" id="KW-0802">TPR repeat</keyword>
<proteinExistence type="predicted"/>
<organism evidence="5 6">
    <name type="scientific">Adhaeribacter aerolatus</name>
    <dbReference type="NCBI Taxonomy" id="670289"/>
    <lineage>
        <taxon>Bacteria</taxon>
        <taxon>Pseudomonadati</taxon>
        <taxon>Bacteroidota</taxon>
        <taxon>Cytophagia</taxon>
        <taxon>Cytophagales</taxon>
        <taxon>Hymenobacteraceae</taxon>
        <taxon>Adhaeribacter</taxon>
    </lineage>
</organism>
<evidence type="ECO:0000256" key="3">
    <source>
        <dbReference type="PROSITE-ProRule" id="PRU00339"/>
    </source>
</evidence>
<name>A0A512ATQ3_9BACT</name>
<dbReference type="PROSITE" id="PS50293">
    <property type="entry name" value="TPR_REGION"/>
    <property type="match status" value="1"/>
</dbReference>
<sequence>MVVLFSLPKIIINKETGAALSGATATANRDKAAGGTADEHEGHLHNSDGSEASAAHVKASPEALSKLKALLVDYRTAGENANRAKLAEEIAVQYTAIAKFDSAGYYYEQVAAIRPGEKTYQKAADQYFEAFSFAATEERTKELSGKARELYNKVLQNNPANLDAKTNLAMTYIAAGEQPMQGIQLLREVITTNPNNEKALFNLGILSIQSGQYDKAVERFKHLVEVNPKHIQGNFYLAVSLAEIGKKEEARQVFTKAKTLDNNPEFQASIDTELEKLK</sequence>
<dbReference type="SMART" id="SM00028">
    <property type="entry name" value="TPR"/>
    <property type="match status" value="3"/>
</dbReference>
<dbReference type="SUPFAM" id="SSF48452">
    <property type="entry name" value="TPR-like"/>
    <property type="match status" value="1"/>
</dbReference>
<reference evidence="5 6" key="1">
    <citation type="submission" date="2019-07" db="EMBL/GenBank/DDBJ databases">
        <title>Whole genome shotgun sequence of Adhaeribacter aerolatus NBRC 106133.</title>
        <authorList>
            <person name="Hosoyama A."/>
            <person name="Uohara A."/>
            <person name="Ohji S."/>
            <person name="Ichikawa N."/>
        </authorList>
    </citation>
    <scope>NUCLEOTIDE SEQUENCE [LARGE SCALE GENOMIC DNA]</scope>
    <source>
        <strain evidence="5 6">NBRC 106133</strain>
    </source>
</reference>
<feature type="compositionally biased region" description="Basic and acidic residues" evidence="4">
    <location>
        <begin position="30"/>
        <end position="48"/>
    </location>
</feature>
<evidence type="ECO:0000256" key="1">
    <source>
        <dbReference type="ARBA" id="ARBA00022737"/>
    </source>
</evidence>